<dbReference type="Proteomes" id="UP001054889">
    <property type="component" value="Unassembled WGS sequence"/>
</dbReference>
<gene>
    <name evidence="2" type="primary">ga00203</name>
    <name evidence="2" type="ORF">PR202_ga00203</name>
</gene>
<accession>A0AAV5BBJ5</accession>
<comment type="caution">
    <text evidence="2">The sequence shown here is derived from an EMBL/GenBank/DDBJ whole genome shotgun (WGS) entry which is preliminary data.</text>
</comment>
<evidence type="ECO:0000256" key="1">
    <source>
        <dbReference type="SAM" id="MobiDB-lite"/>
    </source>
</evidence>
<evidence type="ECO:0000313" key="2">
    <source>
        <dbReference type="EMBL" id="GJM84523.1"/>
    </source>
</evidence>
<reference evidence="2" key="1">
    <citation type="journal article" date="2018" name="DNA Res.">
        <title>Multiple hybrid de novo genome assembly of finger millet, an orphan allotetraploid crop.</title>
        <authorList>
            <person name="Hatakeyama M."/>
            <person name="Aluri S."/>
            <person name="Balachadran M.T."/>
            <person name="Sivarajan S.R."/>
            <person name="Patrignani A."/>
            <person name="Gruter S."/>
            <person name="Poveda L."/>
            <person name="Shimizu-Inatsugi R."/>
            <person name="Baeten J."/>
            <person name="Francoijs K.J."/>
            <person name="Nataraja K.N."/>
            <person name="Reddy Y.A.N."/>
            <person name="Phadnis S."/>
            <person name="Ravikumar R.L."/>
            <person name="Schlapbach R."/>
            <person name="Sreeman S.M."/>
            <person name="Shimizu K.K."/>
        </authorList>
    </citation>
    <scope>NUCLEOTIDE SEQUENCE</scope>
</reference>
<reference evidence="2" key="2">
    <citation type="submission" date="2021-12" db="EMBL/GenBank/DDBJ databases">
        <title>Resequencing data analysis of finger millet.</title>
        <authorList>
            <person name="Hatakeyama M."/>
            <person name="Aluri S."/>
            <person name="Balachadran M.T."/>
            <person name="Sivarajan S.R."/>
            <person name="Poveda L."/>
            <person name="Shimizu-Inatsugi R."/>
            <person name="Schlapbach R."/>
            <person name="Sreeman S.M."/>
            <person name="Shimizu K.K."/>
        </authorList>
    </citation>
    <scope>NUCLEOTIDE SEQUENCE</scope>
</reference>
<keyword evidence="3" id="KW-1185">Reference proteome</keyword>
<dbReference type="EMBL" id="BQKI01000001">
    <property type="protein sequence ID" value="GJM84523.1"/>
    <property type="molecule type" value="Genomic_DNA"/>
</dbReference>
<feature type="region of interest" description="Disordered" evidence="1">
    <location>
        <begin position="1"/>
        <end position="77"/>
    </location>
</feature>
<protein>
    <submittedName>
        <fullName evidence="2">Uncharacterized protein</fullName>
    </submittedName>
</protein>
<sequence>MTSLFVTAATGLTDNGWRGDDDRPMKATKMAARSSEARRASMGSPQGMSRDGERRSTGHGPHHILLEGSSVMSSSSP</sequence>
<organism evidence="2 3">
    <name type="scientific">Eleusine coracana subsp. coracana</name>
    <dbReference type="NCBI Taxonomy" id="191504"/>
    <lineage>
        <taxon>Eukaryota</taxon>
        <taxon>Viridiplantae</taxon>
        <taxon>Streptophyta</taxon>
        <taxon>Embryophyta</taxon>
        <taxon>Tracheophyta</taxon>
        <taxon>Spermatophyta</taxon>
        <taxon>Magnoliopsida</taxon>
        <taxon>Liliopsida</taxon>
        <taxon>Poales</taxon>
        <taxon>Poaceae</taxon>
        <taxon>PACMAD clade</taxon>
        <taxon>Chloridoideae</taxon>
        <taxon>Cynodonteae</taxon>
        <taxon>Eleusininae</taxon>
        <taxon>Eleusine</taxon>
    </lineage>
</organism>
<proteinExistence type="predicted"/>
<evidence type="ECO:0000313" key="3">
    <source>
        <dbReference type="Proteomes" id="UP001054889"/>
    </source>
</evidence>
<dbReference type="AlphaFoldDB" id="A0AAV5BBJ5"/>
<feature type="compositionally biased region" description="Polar residues" evidence="1">
    <location>
        <begin position="1"/>
        <end position="13"/>
    </location>
</feature>
<name>A0AAV5BBJ5_ELECO</name>